<dbReference type="Proteomes" id="UP000283713">
    <property type="component" value="Unassembled WGS sequence"/>
</dbReference>
<dbReference type="EMBL" id="QSTG01000002">
    <property type="protein sequence ID" value="RGM47665.1"/>
    <property type="molecule type" value="Genomic_DNA"/>
</dbReference>
<evidence type="ECO:0008006" key="15">
    <source>
        <dbReference type="Google" id="ProtNLM"/>
    </source>
</evidence>
<evidence type="ECO:0000313" key="4">
    <source>
        <dbReference type="EMBL" id="KAB6632879.1"/>
    </source>
</evidence>
<evidence type="ECO:0000313" key="14">
    <source>
        <dbReference type="Proteomes" id="UP000462015"/>
    </source>
</evidence>
<reference evidence="2 9" key="2">
    <citation type="journal article" date="2016" name="Genome Biol. Evol.">
        <title>Extensive mobilome-driven genome diversification in mouse gut-associated Bacteroides vulgatus mpk.</title>
        <authorList>
            <person name="Lange A."/>
            <person name="Beier S."/>
            <person name="Steimle A."/>
            <person name="Autenrieth I.B."/>
            <person name="Huson D.H."/>
            <person name="Frick J.S."/>
        </authorList>
    </citation>
    <scope>NUCLEOTIDE SEQUENCE [LARGE SCALE GENOMIC DNA]</scope>
    <source>
        <strain evidence="9">mpk</strain>
        <strain evidence="2">Mpk</strain>
    </source>
</reference>
<evidence type="ECO:0000313" key="13">
    <source>
        <dbReference type="Proteomes" id="UP000437431"/>
    </source>
</evidence>
<evidence type="ECO:0000313" key="12">
    <source>
        <dbReference type="Proteomes" id="UP000285469"/>
    </source>
</evidence>
<reference evidence="10 11" key="3">
    <citation type="submission" date="2018-08" db="EMBL/GenBank/DDBJ databases">
        <title>A genome reference for cultivated species of the human gut microbiota.</title>
        <authorList>
            <person name="Zou Y."/>
            <person name="Xue W."/>
            <person name="Luo G."/>
        </authorList>
    </citation>
    <scope>NUCLEOTIDE SEQUENCE [LARGE SCALE GENOMIC DNA]</scope>
    <source>
        <strain evidence="7 12">AF12-25</strain>
        <strain evidence="8 11">AM16-6</strain>
        <strain evidence="6 10">OM08-13BH</strain>
    </source>
</reference>
<dbReference type="Proteomes" id="UP000061587">
    <property type="component" value="Chromosome"/>
</dbReference>
<proteinExistence type="predicted"/>
<dbReference type="AlphaFoldDB" id="A0A0P0M4H3"/>
<evidence type="ECO:0000313" key="2">
    <source>
        <dbReference type="EMBL" id="ALK85816.1"/>
    </source>
</evidence>
<dbReference type="Proteomes" id="UP000261003">
    <property type="component" value="Unassembled WGS sequence"/>
</dbReference>
<dbReference type="Proteomes" id="UP000437431">
    <property type="component" value="Unassembled WGS sequence"/>
</dbReference>
<evidence type="ECO:0000313" key="6">
    <source>
        <dbReference type="EMBL" id="RGM47665.1"/>
    </source>
</evidence>
<dbReference type="EMBL" id="QRKA01000032">
    <property type="protein sequence ID" value="RHH74808.1"/>
    <property type="molecule type" value="Genomic_DNA"/>
</dbReference>
<gene>
    <name evidence="2" type="ORF">BvMPK_3246</name>
    <name evidence="8" type="ORF">DW193_18305</name>
    <name evidence="7" type="ORF">DWV70_07050</name>
    <name evidence="6" type="ORF">DXC16_01820</name>
    <name evidence="4" type="ORF">GAY12_15620</name>
    <name evidence="3" type="ORF">GAY79_20960</name>
    <name evidence="5" type="ORF">KTG10_11485</name>
</gene>
<accession>A0A0P0M4H3</accession>
<dbReference type="EMBL" id="WDAL01000032">
    <property type="protein sequence ID" value="KAB6632879.1"/>
    <property type="molecule type" value="Genomic_DNA"/>
</dbReference>
<feature type="region of interest" description="Disordered" evidence="1">
    <location>
        <begin position="278"/>
        <end position="299"/>
    </location>
</feature>
<sequence>MPTILEHLAALFDKDMRAVLSNPRAISMIANPSARVQMAAVRRDRSVICFIEKPTEKVQLTAVRNAPHNIHFITSPSERVQLTVIGIRPSYVGFIPNPTEKVQLKAVEKRPECIFLLQKPAEKVQLTAVLKDPRYLSAIREPTEKVQLAAVQKNPECIRHIAEPTEKVQHMAVQRSPDIFRQIRQPEESVRLAAVQAKGENIRYVSAPSEAVQLAAVRNDPMNIRYIENPTEKVQSVVLNADRDAAPFISSPTEEIKRLAMEMYGLRLENAAGKEAAAARTSETSGDSGKKAAEDVAKKPSAKQVREAVEKLDSEIREINREYFQATYEAQYSDNAAERESEVSAAGKNREKKLVKAYEKFNSAAVPERKECNVGKIVKELRKERVAVENMKAGEWHSLMKGKAVQPPLVSGASGAAGKGSALMLARTPAGYALKAAGTINQASRQANAEM</sequence>
<evidence type="ECO:0000313" key="3">
    <source>
        <dbReference type="EMBL" id="KAB6555378.1"/>
    </source>
</evidence>
<reference evidence="5" key="5">
    <citation type="submission" date="2021-06" db="EMBL/GenBank/DDBJ databases">
        <title>Collection of gut derived symbiotic bacterial strains cultured from healthy donors.</title>
        <authorList>
            <person name="Lin H."/>
            <person name="Littmann E."/>
            <person name="Pamer E.G."/>
        </authorList>
    </citation>
    <scope>NUCLEOTIDE SEQUENCE</scope>
    <source>
        <strain evidence="5">MSK.6.33</strain>
    </source>
</reference>
<evidence type="ECO:0000313" key="10">
    <source>
        <dbReference type="Proteomes" id="UP000261003"/>
    </source>
</evidence>
<reference evidence="9" key="1">
    <citation type="submission" date="2015-10" db="EMBL/GenBank/DDBJ databases">
        <title>Extensive mobilome-driven genome diversification in gut-associated Bacteroides vulgatus mpk.</title>
        <authorList>
            <person name="Beier S."/>
            <person name="Lange A."/>
            <person name="Huson D.H."/>
            <person name="Frick J.-S."/>
            <person name="Autenrieth I.B."/>
        </authorList>
    </citation>
    <scope>NUCLEOTIDE SEQUENCE [LARGE SCALE GENOMIC DNA]</scope>
    <source>
        <strain evidence="9">mpk</strain>
    </source>
</reference>
<evidence type="ECO:0000256" key="1">
    <source>
        <dbReference type="SAM" id="MobiDB-lite"/>
    </source>
</evidence>
<evidence type="ECO:0000313" key="9">
    <source>
        <dbReference type="Proteomes" id="UP000061587"/>
    </source>
</evidence>
<evidence type="ECO:0000313" key="11">
    <source>
        <dbReference type="Proteomes" id="UP000283713"/>
    </source>
</evidence>
<dbReference type="EMBL" id="WDAY01000072">
    <property type="protein sequence ID" value="KAB6555378.1"/>
    <property type="molecule type" value="Genomic_DNA"/>
</dbReference>
<evidence type="ECO:0000313" key="5">
    <source>
        <dbReference type="EMBL" id="MBU9139358.1"/>
    </source>
</evidence>
<organism evidence="2 9">
    <name type="scientific">Phocaeicola vulgatus</name>
    <name type="common">Bacteroides vulgatus</name>
    <dbReference type="NCBI Taxonomy" id="821"/>
    <lineage>
        <taxon>Bacteria</taxon>
        <taxon>Pseudomonadati</taxon>
        <taxon>Bacteroidota</taxon>
        <taxon>Bacteroidia</taxon>
        <taxon>Bacteroidales</taxon>
        <taxon>Bacteroidaceae</taxon>
        <taxon>Phocaeicola</taxon>
    </lineage>
</organism>
<protein>
    <recommendedName>
        <fullName evidence="15">DUF4116 domain-containing protein</fullName>
    </recommendedName>
</protein>
<dbReference type="EMBL" id="QSAI01000010">
    <property type="protein sequence ID" value="RGW48768.1"/>
    <property type="molecule type" value="Genomic_DNA"/>
</dbReference>
<dbReference type="Proteomes" id="UP000736888">
    <property type="component" value="Unassembled WGS sequence"/>
</dbReference>
<name>A0A0P0M4H3_PHOVU</name>
<dbReference type="PATRIC" id="fig|821.40.peg.3899"/>
<dbReference type="GeneID" id="5301929"/>
<dbReference type="Proteomes" id="UP000285469">
    <property type="component" value="Unassembled WGS sequence"/>
</dbReference>
<reference evidence="13 14" key="4">
    <citation type="journal article" date="2019" name="Nat. Med.">
        <title>A library of human gut bacterial isolates paired with longitudinal multiomics data enables mechanistic microbiome research.</title>
        <authorList>
            <person name="Poyet M."/>
            <person name="Groussin M."/>
            <person name="Gibbons S.M."/>
            <person name="Avila-Pacheco J."/>
            <person name="Jiang X."/>
            <person name="Kearney S.M."/>
            <person name="Perrotta A.R."/>
            <person name="Berdy B."/>
            <person name="Zhao S."/>
            <person name="Lieberman T.D."/>
            <person name="Swanson P.K."/>
            <person name="Smith M."/>
            <person name="Roesemann S."/>
            <person name="Alexander J.E."/>
            <person name="Rich S.A."/>
            <person name="Livny J."/>
            <person name="Vlamakis H."/>
            <person name="Clish C."/>
            <person name="Bullock K."/>
            <person name="Deik A."/>
            <person name="Scott J."/>
            <person name="Pierce K.A."/>
            <person name="Xavier R.J."/>
            <person name="Alm E.J."/>
        </authorList>
    </citation>
    <scope>NUCLEOTIDE SEQUENCE [LARGE SCALE GENOMIC DNA]</scope>
    <source>
        <strain evidence="3 13">BIOML-A111</strain>
        <strain evidence="4 14">BIOML-A98</strain>
    </source>
</reference>
<dbReference type="EMBL" id="JAHPYS010000022">
    <property type="protein sequence ID" value="MBU9139358.1"/>
    <property type="molecule type" value="Genomic_DNA"/>
</dbReference>
<evidence type="ECO:0000313" key="8">
    <source>
        <dbReference type="EMBL" id="RHH74808.1"/>
    </source>
</evidence>
<dbReference type="RefSeq" id="WP_011964981.1">
    <property type="nucleotide sequence ID" value="NZ_CP068488.1"/>
</dbReference>
<dbReference type="EMBL" id="CP013020">
    <property type="protein sequence ID" value="ALK85816.1"/>
    <property type="molecule type" value="Genomic_DNA"/>
</dbReference>
<evidence type="ECO:0000313" key="7">
    <source>
        <dbReference type="EMBL" id="RGW48768.1"/>
    </source>
</evidence>
<feature type="compositionally biased region" description="Basic and acidic residues" evidence="1">
    <location>
        <begin position="288"/>
        <end position="299"/>
    </location>
</feature>
<dbReference type="Proteomes" id="UP000462015">
    <property type="component" value="Unassembled WGS sequence"/>
</dbReference>